<evidence type="ECO:0000313" key="7">
    <source>
        <dbReference type="Proteomes" id="UP000070133"/>
    </source>
</evidence>
<comment type="similarity">
    <text evidence="1">Belongs to the glycosyltransferase 25 family.</text>
</comment>
<dbReference type="PANTHER" id="PTHR10730:SF53">
    <property type="entry name" value="GLYCOSYLTRANSFERASE 25 FAMILY MEMBER"/>
    <property type="match status" value="1"/>
</dbReference>
<dbReference type="InterPro" id="IPR002654">
    <property type="entry name" value="Glyco_trans_25"/>
</dbReference>
<evidence type="ECO:0000256" key="1">
    <source>
        <dbReference type="ARBA" id="ARBA00006721"/>
    </source>
</evidence>
<feature type="transmembrane region" description="Helical" evidence="5">
    <location>
        <begin position="30"/>
        <end position="48"/>
    </location>
</feature>
<evidence type="ECO:0000313" key="6">
    <source>
        <dbReference type="EMBL" id="KXT01409.1"/>
    </source>
</evidence>
<organism evidence="6 7">
    <name type="scientific">Pseudocercospora eumusae</name>
    <dbReference type="NCBI Taxonomy" id="321146"/>
    <lineage>
        <taxon>Eukaryota</taxon>
        <taxon>Fungi</taxon>
        <taxon>Dikarya</taxon>
        <taxon>Ascomycota</taxon>
        <taxon>Pezizomycotina</taxon>
        <taxon>Dothideomycetes</taxon>
        <taxon>Dothideomycetidae</taxon>
        <taxon>Mycosphaerellales</taxon>
        <taxon>Mycosphaerellaceae</taxon>
        <taxon>Pseudocercospora</taxon>
    </lineage>
</organism>
<keyword evidence="5" id="KW-0472">Membrane</keyword>
<gene>
    <name evidence="6" type="ORF">AC578_9515</name>
</gene>
<keyword evidence="7" id="KW-1185">Reference proteome</keyword>
<evidence type="ECO:0000256" key="2">
    <source>
        <dbReference type="ARBA" id="ARBA00022676"/>
    </source>
</evidence>
<evidence type="ECO:0000256" key="3">
    <source>
        <dbReference type="ARBA" id="ARBA00022679"/>
    </source>
</evidence>
<dbReference type="InterPro" id="IPR050757">
    <property type="entry name" value="Collagen_mod_GT25"/>
</dbReference>
<accession>A0A139HGC2</accession>
<evidence type="ECO:0008006" key="8">
    <source>
        <dbReference type="Google" id="ProtNLM"/>
    </source>
</evidence>
<keyword evidence="5" id="KW-0812">Transmembrane</keyword>
<name>A0A139HGC2_9PEZI</name>
<dbReference type="EMBL" id="LFZN01000055">
    <property type="protein sequence ID" value="KXT01409.1"/>
    <property type="molecule type" value="Genomic_DNA"/>
</dbReference>
<dbReference type="AlphaFoldDB" id="A0A139HGC2"/>
<dbReference type="Proteomes" id="UP000070133">
    <property type="component" value="Unassembled WGS sequence"/>
</dbReference>
<feature type="compositionally biased region" description="Basic and acidic residues" evidence="4">
    <location>
        <begin position="197"/>
        <end position="214"/>
    </location>
</feature>
<dbReference type="CDD" id="cd06532">
    <property type="entry name" value="Glyco_transf_25"/>
    <property type="match status" value="1"/>
</dbReference>
<sequence>MYQRLYSVRDPESELKTNSSANRLCTHRNVIVGGVGFIVILLLGAFAFSGSVPESIEWHKDDLLADINNGTLGFQKILVVNLPSRTDKRDAMSLAAAFSGLEVEYVDGVTDVDPKTLPPGGAQAGRTPAEMGNWRAHMNAVQRVVELNLSSALIMEDDADWDIRIKDQMRDFAKASRVLLQPIRGSPNQFLDPTVPEPKEGQKAEEFSIDDEAKVSSPTSSPYGDLDRWDLLWPGHCGSGWPPEDLHQPLGRVLIKDDPTVPETQHIDQQMGSAEFMEVYANHTRVISHAHNNLCMLAYAISQKGAQRILFELGINSMSGPTDVGFRQMCHGQGVSQGGRLTCLTLQPQLFGQHRPAGAQAAFSDISGAWTGNNKQAYTRNIRQSVRLNFEKLAAGVKTGFTDLLKDGEEGYKYGWLSGDA</sequence>
<dbReference type="GO" id="GO:0016740">
    <property type="term" value="F:transferase activity"/>
    <property type="evidence" value="ECO:0007669"/>
    <property type="project" value="UniProtKB-KW"/>
</dbReference>
<protein>
    <recommendedName>
        <fullName evidence="8">Glycosyltransferase family 25 protein</fullName>
    </recommendedName>
</protein>
<feature type="region of interest" description="Disordered" evidence="4">
    <location>
        <begin position="185"/>
        <end position="221"/>
    </location>
</feature>
<comment type="caution">
    <text evidence="6">The sequence shown here is derived from an EMBL/GenBank/DDBJ whole genome shotgun (WGS) entry which is preliminary data.</text>
</comment>
<proteinExistence type="inferred from homology"/>
<keyword evidence="3" id="KW-0808">Transferase</keyword>
<reference evidence="6 7" key="1">
    <citation type="submission" date="2015-07" db="EMBL/GenBank/DDBJ databases">
        <title>Comparative genomics of the Sigatoka disease complex on banana suggests a link between parallel evolutionary changes in Pseudocercospora fijiensis and Pseudocercospora eumusae and increased virulence on the banana host.</title>
        <authorList>
            <person name="Chang T.-C."/>
            <person name="Salvucci A."/>
            <person name="Crous P.W."/>
            <person name="Stergiopoulos I."/>
        </authorList>
    </citation>
    <scope>NUCLEOTIDE SEQUENCE [LARGE SCALE GENOMIC DNA]</scope>
    <source>
        <strain evidence="6 7">CBS 114824</strain>
    </source>
</reference>
<dbReference type="PANTHER" id="PTHR10730">
    <property type="entry name" value="PROCOLLAGEN-LYSINE,2-OXOGLUTARATE 5-DIOXYGENASE/GLYCOSYLTRANSFERASE 25 FAMILY MEMBER"/>
    <property type="match status" value="1"/>
</dbReference>
<evidence type="ECO:0000256" key="4">
    <source>
        <dbReference type="SAM" id="MobiDB-lite"/>
    </source>
</evidence>
<evidence type="ECO:0000256" key="5">
    <source>
        <dbReference type="SAM" id="Phobius"/>
    </source>
</evidence>
<dbReference type="OrthoDB" id="47375at2759"/>
<keyword evidence="2" id="KW-0328">Glycosyltransferase</keyword>
<keyword evidence="5" id="KW-1133">Transmembrane helix</keyword>